<protein>
    <recommendedName>
        <fullName evidence="7">General negative regulator of transcription subunit 1</fullName>
    </recommendedName>
</protein>
<dbReference type="InterPro" id="IPR040398">
    <property type="entry name" value="Not1"/>
</dbReference>
<feature type="compositionally biased region" description="Gly residues" evidence="8">
    <location>
        <begin position="118"/>
        <end position="131"/>
    </location>
</feature>
<dbReference type="Gene3D" id="1.25.40.790">
    <property type="match status" value="1"/>
</dbReference>
<keyword evidence="5" id="KW-0539">Nucleus</keyword>
<dbReference type="Gene3D" id="1.25.40.840">
    <property type="entry name" value="CCR4-NOT transcription complex subunit 1 TTP binding domain"/>
    <property type="match status" value="1"/>
</dbReference>
<evidence type="ECO:0000256" key="1">
    <source>
        <dbReference type="ARBA" id="ARBA00004123"/>
    </source>
</evidence>
<dbReference type="GO" id="GO:0030015">
    <property type="term" value="C:CCR4-NOT core complex"/>
    <property type="evidence" value="ECO:0007669"/>
    <property type="project" value="InterPro"/>
</dbReference>
<gene>
    <name evidence="14" type="ORF">M501DRAFT_924433</name>
</gene>
<dbReference type="Pfam" id="PF16417">
    <property type="entry name" value="CNOT1_TTP_bind"/>
    <property type="match status" value="1"/>
</dbReference>
<feature type="region of interest" description="Disordered" evidence="8">
    <location>
        <begin position="1"/>
        <end position="88"/>
    </location>
</feature>
<evidence type="ECO:0000313" key="15">
    <source>
        <dbReference type="Proteomes" id="UP000799429"/>
    </source>
</evidence>
<dbReference type="GO" id="GO:0000932">
    <property type="term" value="C:P-body"/>
    <property type="evidence" value="ECO:0007669"/>
    <property type="project" value="TreeGrafter"/>
</dbReference>
<dbReference type="Gene3D" id="1.25.40.180">
    <property type="match status" value="1"/>
</dbReference>
<evidence type="ECO:0000256" key="6">
    <source>
        <dbReference type="ARBA" id="ARBA00059181"/>
    </source>
</evidence>
<feature type="compositionally biased region" description="Low complexity" evidence="8">
    <location>
        <begin position="55"/>
        <end position="88"/>
    </location>
</feature>
<proteinExistence type="predicted"/>
<dbReference type="InterPro" id="IPR032194">
    <property type="entry name" value="CNOT1_HEAT"/>
</dbReference>
<evidence type="ECO:0000259" key="10">
    <source>
        <dbReference type="Pfam" id="PF12842"/>
    </source>
</evidence>
<keyword evidence="4" id="KW-0804">Transcription</keyword>
<evidence type="ECO:0000259" key="13">
    <source>
        <dbReference type="Pfam" id="PF16418"/>
    </source>
</evidence>
<dbReference type="Pfam" id="PF04054">
    <property type="entry name" value="Not1"/>
    <property type="match status" value="1"/>
</dbReference>
<dbReference type="InterPro" id="IPR007196">
    <property type="entry name" value="CCR4-Not_Not1_C"/>
</dbReference>
<reference evidence="14" key="1">
    <citation type="journal article" date="2020" name="Stud. Mycol.">
        <title>101 Dothideomycetes genomes: a test case for predicting lifestyles and emergence of pathogens.</title>
        <authorList>
            <person name="Haridas S."/>
            <person name="Albert R."/>
            <person name="Binder M."/>
            <person name="Bloem J."/>
            <person name="Labutti K."/>
            <person name="Salamov A."/>
            <person name="Andreopoulos B."/>
            <person name="Baker S."/>
            <person name="Barry K."/>
            <person name="Bills G."/>
            <person name="Bluhm B."/>
            <person name="Cannon C."/>
            <person name="Castanera R."/>
            <person name="Culley D."/>
            <person name="Daum C."/>
            <person name="Ezra D."/>
            <person name="Gonzalez J."/>
            <person name="Henrissat B."/>
            <person name="Kuo A."/>
            <person name="Liang C."/>
            <person name="Lipzen A."/>
            <person name="Lutzoni F."/>
            <person name="Magnuson J."/>
            <person name="Mondo S."/>
            <person name="Nolan M."/>
            <person name="Ohm R."/>
            <person name="Pangilinan J."/>
            <person name="Park H.-J."/>
            <person name="Ramirez L."/>
            <person name="Alfaro M."/>
            <person name="Sun H."/>
            <person name="Tritt A."/>
            <person name="Yoshinaga Y."/>
            <person name="Zwiers L.-H."/>
            <person name="Turgeon B."/>
            <person name="Goodwin S."/>
            <person name="Spatafora J."/>
            <person name="Crous P."/>
            <person name="Grigoriev I."/>
        </authorList>
    </citation>
    <scope>NUCLEOTIDE SEQUENCE</scope>
    <source>
        <strain evidence="14">CBS 101060</strain>
    </source>
</reference>
<dbReference type="Gene3D" id="1.25.40.800">
    <property type="match status" value="1"/>
</dbReference>
<dbReference type="InterPro" id="IPR032193">
    <property type="entry name" value="CNOT1_TTP_bind"/>
</dbReference>
<dbReference type="EMBL" id="MU006089">
    <property type="protein sequence ID" value="KAF2843090.1"/>
    <property type="molecule type" value="Genomic_DNA"/>
</dbReference>
<keyword evidence="3" id="KW-0805">Transcription regulation</keyword>
<dbReference type="InterPro" id="IPR038535">
    <property type="entry name" value="CNOT1_TTP_bind_sf"/>
</dbReference>
<dbReference type="Pfam" id="PF16418">
    <property type="entry name" value="CNOT1_HEAT"/>
    <property type="match status" value="1"/>
</dbReference>
<dbReference type="CDD" id="cd20710">
    <property type="entry name" value="NOT1_connector"/>
    <property type="match status" value="1"/>
</dbReference>
<feature type="domain" description="CCR4-NOT transcription complex subunit 1 CAF1-binding" evidence="11">
    <location>
        <begin position="1015"/>
        <end position="1236"/>
    </location>
</feature>
<evidence type="ECO:0000256" key="3">
    <source>
        <dbReference type="ARBA" id="ARBA00023015"/>
    </source>
</evidence>
<feature type="region of interest" description="Disordered" evidence="8">
    <location>
        <begin position="100"/>
        <end position="161"/>
    </location>
</feature>
<evidence type="ECO:0000256" key="4">
    <source>
        <dbReference type="ARBA" id="ARBA00023163"/>
    </source>
</evidence>
<name>A0A9P4VV20_9PEZI</name>
<feature type="domain" description="CCR4-NOT transcription complex subunit 1" evidence="10">
    <location>
        <begin position="1300"/>
        <end position="1441"/>
    </location>
</feature>
<dbReference type="GO" id="GO:0000289">
    <property type="term" value="P:nuclear-transcribed mRNA poly(A) tail shortening"/>
    <property type="evidence" value="ECO:0007669"/>
    <property type="project" value="UniProtKB-ARBA"/>
</dbReference>
<dbReference type="GO" id="GO:0060090">
    <property type="term" value="F:molecular adaptor activity"/>
    <property type="evidence" value="ECO:0007669"/>
    <property type="project" value="TreeGrafter"/>
</dbReference>
<keyword evidence="2" id="KW-0678">Repressor</keyword>
<feature type="compositionally biased region" description="Low complexity" evidence="8">
    <location>
        <begin position="138"/>
        <end position="150"/>
    </location>
</feature>
<dbReference type="GO" id="GO:0005634">
    <property type="term" value="C:nucleus"/>
    <property type="evidence" value="ECO:0007669"/>
    <property type="project" value="UniProtKB-SubCell"/>
</dbReference>
<keyword evidence="15" id="KW-1185">Reference proteome</keyword>
<dbReference type="FunFam" id="1.25.40.180:FF:000012">
    <property type="entry name" value="Ccr4-Not transcription complex subunit"/>
    <property type="match status" value="1"/>
</dbReference>
<dbReference type="InterPro" id="IPR024557">
    <property type="entry name" value="CNOT1_dom_4"/>
</dbReference>
<feature type="domain" description="CCR4-NOT transcription complex subunit 1 HEAT repeat" evidence="13">
    <location>
        <begin position="626"/>
        <end position="768"/>
    </location>
</feature>
<sequence>MSSSQQPSGHRRGLISPISTAFNNSNSNRSTTSTNSPSRNTFSPTNSNFPQFPQPSSRTIASRNSSASSTSTPFSPSHSGSQQLPQNSLLSSVRARNIAPSSQTSLGSSAAALPSTSQGGGPASGAGGGGATRLARASPSLSQSSGVGSPNPVNNLTSAPPGQSLSKIVIAQVFLLLSSMKEDKDKMKWDGQADQIRKLIDSNGMEVFSKYFRRLLQSNAAQIFGTSRSAESTGNYQMLVGEMQKITQNPEQAYKIAESIDTPEGDLFRDFDLSAFMEHFKLDSVAKATLALACKSASKSDLRTKADAILSNNIQSFISIMQRPSLGADDEVPPAFLVPLLDRLFQDPPRNWSEDVREKLSQAVRLRYAKMHIPIPPEVSATLHLGELLGPHNPLVKLVQRAGQRATSSLETCKEMLATAELRDISYQQVASVLLFMVITENGQAYNPTHFVSALREHRAGQRLDWQDVVHAFDRKGLRVTKDQFLSLYNALLPLAREYENFDIQLLWGGSWANEETQLSFAVAYLSCNSDELDVSGIPRLRKAFTVNDFEDAREDVRDYVTRAVLHPLISLDAVTALFKIIFKSQETYGVAQSLEIPKTVINANTDIFIVSASAVPKPWLGIQEQALRQLFWPFLSKSLPNYDFVLYGLWKQNSLWLADRLTEAYQLNPLNLLKIFEHAETHGWLDPFIRLNSGMSLDLAALAHGRGVFDIKAWAEEMFQQHPHIFAGVLYKFLEGKAETDLSSQREKVPPSVVPLTVKTVHTLVECQQGHLTDEQLVQLQRICIQAYPRLINYGEGFDEIIDTNGKDGNAISEDADAQMQEHFKNMYSQESDVKDIIVALQTYKNSSDPAEQDLFACMIQGLFDEYSCFGEYPLEALATTAVLFGGIINFNLLSRIALQAGLAMVLESVQLYSPEDSMYKFGLQALLHFQGRLHEWPAFCDRLLRVPGLHGTEIWPVVENVVRRQHEGDLNGEAQNGPLGLSNGTVDDFLGSSESPNVKFTCLHVDPPLSDDYEEPDEEVQDKVLFVLNNVSERNIKDKLKDLKEVLEAKHHQWFATYLVEERAKLQPNYQQLYLDLLQLFDEKVLWAEVLRETYVSVVRMLNAESTMNSTTERNHLKNLGGWLGSLTIARDKPIKFKNISFKDLLVEGHDTQRLIIVIPFTCKVLFSVTQSTIFKPPNPWTMEVIRILIELYHFADLKLNQKFEIEVLCKELDLDHNMIEPAQSIRSRPVPEEEFLPPVLGEHLDGFNDLPMVGMNRARGPNERFSPAVITAALPDFSQQLVFPPSTGSANVFTQNRLRQIFLAAAQQAIMEIIAPVVERSVTIAAISTAQVVLKDFAFEVDVEKLQRAAHTMVKSLAGSLALVTCKEPLRMSITNNIRIMGRDPETNTQLMPEGLILMFVNDNLDKVCGLVEHAAETQSIAEINMQLEGAIRDRKIHLEMRPTEPYMDREPGVNPWAIKIAEPYKQTPGGLNPEQLAIYEEFDRPNRSIPSHLNTASQDSGRVSDVLQEQLPIHLQTPAEAPAVPRQPTIQQRLPNAPASHGILGQPQMNGYIEPHTLNDRVQDLIHELLRLSKDSSEESIEDLAQISPIREVFDQLVHTIDNAGAQKDQLSLSAAVKICGFMYSETERQIEADVLVQLLSQLCHLSIQTARQVVTWLANLENDDRVFNALVTMSLLSTGLMDLRGLDTLITRALRERRHAAVEFLSNLIDLMILNDHPSALRADFARSYEALTQWLAEDPEFEIGRETISKIQLPQEGITLPSPPSVVSQDQFEYIFEEWIHLQRLDAPQKANSSFVRQLYQKKILKSLEETLTFMRVCTEASVAAYEQEATLYGNLDEAYVHVDALAELIVSVSLSLDEQKGVVKTDKAVHLDAILSAIILTLCDHHHKRVDQFNQKVFFRLFSSLIYGLHMHHDDLSGFQDDVMIVIGKALLALQPSYFPGFSFAWLTLVANRMFMPAMLKLAGSTGWEMYSQLIELALAHAGDLVKPVHVTERGIDFYRGVLRVLLVIHHDFPEFLAENHFRLCNGVPSHCIQLRNLIVSAYPSTYPELPDPFSDGLKVDRLEEIRNAPIIRGDTEEPLRRIGLIQSLDHMLEHGDISDGRLEKICQAVYNSPRNETEFGFAPVKVDTVLLHSLVLYIGEKAISAAGKGPIFNVNSPAAKVLENLVKKFRPEARYHFISAMANQLRWPNSHTHYFTYALLHLFGSPTADQETLETTQQITRVLLERLLVHRPHPWGLIITLLEVLKNPAYQFWDLPFIKAAPEVSSSKMRFYHVTDE</sequence>
<dbReference type="Pfam" id="PF16415">
    <property type="entry name" value="CNOT1_CAF1_bind"/>
    <property type="match status" value="1"/>
</dbReference>
<dbReference type="PANTHER" id="PTHR13162">
    <property type="entry name" value="CCR4-NOT TRANSCRIPTION COMPLEX"/>
    <property type="match status" value="1"/>
</dbReference>
<evidence type="ECO:0000256" key="8">
    <source>
        <dbReference type="SAM" id="MobiDB-lite"/>
    </source>
</evidence>
<evidence type="ECO:0000256" key="7">
    <source>
        <dbReference type="ARBA" id="ARBA00074459"/>
    </source>
</evidence>
<dbReference type="Proteomes" id="UP000799429">
    <property type="component" value="Unassembled WGS sequence"/>
</dbReference>
<feature type="domain" description="CCR4-NOT transcription complex subunit 1 TTP binding" evidence="12">
    <location>
        <begin position="805"/>
        <end position="964"/>
    </location>
</feature>
<dbReference type="InterPro" id="IPR032191">
    <property type="entry name" value="CNOT1_CAF1_bind"/>
</dbReference>
<dbReference type="GO" id="GO:0017148">
    <property type="term" value="P:negative regulation of translation"/>
    <property type="evidence" value="ECO:0007669"/>
    <property type="project" value="InterPro"/>
</dbReference>
<feature type="domain" description="CCR4-Not complex component Not1 C-terminal" evidence="9">
    <location>
        <begin position="1919"/>
        <end position="2273"/>
    </location>
</feature>
<organism evidence="14 15">
    <name type="scientific">Patellaria atrata CBS 101060</name>
    <dbReference type="NCBI Taxonomy" id="1346257"/>
    <lineage>
        <taxon>Eukaryota</taxon>
        <taxon>Fungi</taxon>
        <taxon>Dikarya</taxon>
        <taxon>Ascomycota</taxon>
        <taxon>Pezizomycotina</taxon>
        <taxon>Dothideomycetes</taxon>
        <taxon>Dothideomycetes incertae sedis</taxon>
        <taxon>Patellariales</taxon>
        <taxon>Patellariaceae</taxon>
        <taxon>Patellaria</taxon>
    </lineage>
</organism>
<evidence type="ECO:0000259" key="9">
    <source>
        <dbReference type="Pfam" id="PF04054"/>
    </source>
</evidence>
<evidence type="ECO:0000259" key="11">
    <source>
        <dbReference type="Pfam" id="PF16415"/>
    </source>
</evidence>
<evidence type="ECO:0000256" key="5">
    <source>
        <dbReference type="ARBA" id="ARBA00023242"/>
    </source>
</evidence>
<evidence type="ECO:0000256" key="2">
    <source>
        <dbReference type="ARBA" id="ARBA00022491"/>
    </source>
</evidence>
<accession>A0A9P4VV20</accession>
<dbReference type="OrthoDB" id="1933107at2759"/>
<comment type="function">
    <text evidence="6">Acts as a component of the CCR4-NOT core complex, which in the nucleus seems to be a general transcription factor, and in the cytoplasm the major mRNA deadenylase involved in mRNA turnover. The NOT protein subcomplex negatively regulates the basal and activated transcription of many genes. Preferentially affects TC-type TATA element-dependent transcription. Could directly or indirectly inhibit component(s) of the general transcription machinery.</text>
</comment>
<dbReference type="Pfam" id="PF12842">
    <property type="entry name" value="DUF3819"/>
    <property type="match status" value="1"/>
</dbReference>
<feature type="compositionally biased region" description="Polar residues" evidence="8">
    <location>
        <begin position="151"/>
        <end position="161"/>
    </location>
</feature>
<evidence type="ECO:0000313" key="14">
    <source>
        <dbReference type="EMBL" id="KAF2843090.1"/>
    </source>
</evidence>
<feature type="compositionally biased region" description="Low complexity" evidence="8">
    <location>
        <begin position="22"/>
        <end position="48"/>
    </location>
</feature>
<comment type="caution">
    <text evidence="14">The sequence shown here is derived from an EMBL/GenBank/DDBJ whole genome shotgun (WGS) entry which is preliminary data.</text>
</comment>
<comment type="subcellular location">
    <subcellularLocation>
        <location evidence="1">Nucleus</location>
    </subcellularLocation>
</comment>
<evidence type="ECO:0000259" key="12">
    <source>
        <dbReference type="Pfam" id="PF16417"/>
    </source>
</evidence>
<dbReference type="PANTHER" id="PTHR13162:SF8">
    <property type="entry name" value="CCR4-NOT TRANSCRIPTION COMPLEX SUBUNIT 1"/>
    <property type="match status" value="1"/>
</dbReference>